<name>A0A4S8LJ94_DENBC</name>
<dbReference type="AlphaFoldDB" id="A0A4S8LJ94"/>
<gene>
    <name evidence="2" type="ORF">K435DRAFT_915301</name>
</gene>
<evidence type="ECO:0000313" key="3">
    <source>
        <dbReference type="Proteomes" id="UP000297245"/>
    </source>
</evidence>
<feature type="region of interest" description="Disordered" evidence="1">
    <location>
        <begin position="180"/>
        <end position="204"/>
    </location>
</feature>
<sequence>MRMMPSRSAEISTISIESNMSKSDKYVRLARTISHFPKLSKPNVSPSRAKYPSQRYPSFRVRLSPTSLLADELRNICSMGSIQPLQFHKEIKPKKNIVVHRCKASALQLQEWSEVQFFYNKQRERVYVASNATDSKIRRPPLSNVHSSYTLTDPYRRFRKIPSKSLLDLNYLGISKNERQDMLEQAQQDDREKPKVAKIPEDYA</sequence>
<evidence type="ECO:0000256" key="1">
    <source>
        <dbReference type="SAM" id="MobiDB-lite"/>
    </source>
</evidence>
<reference evidence="2 3" key="1">
    <citation type="journal article" date="2019" name="Nat. Ecol. Evol.">
        <title>Megaphylogeny resolves global patterns of mushroom evolution.</title>
        <authorList>
            <person name="Varga T."/>
            <person name="Krizsan K."/>
            <person name="Foldi C."/>
            <person name="Dima B."/>
            <person name="Sanchez-Garcia M."/>
            <person name="Sanchez-Ramirez S."/>
            <person name="Szollosi G.J."/>
            <person name="Szarkandi J.G."/>
            <person name="Papp V."/>
            <person name="Albert L."/>
            <person name="Andreopoulos W."/>
            <person name="Angelini C."/>
            <person name="Antonin V."/>
            <person name="Barry K.W."/>
            <person name="Bougher N.L."/>
            <person name="Buchanan P."/>
            <person name="Buyck B."/>
            <person name="Bense V."/>
            <person name="Catcheside P."/>
            <person name="Chovatia M."/>
            <person name="Cooper J."/>
            <person name="Damon W."/>
            <person name="Desjardin D."/>
            <person name="Finy P."/>
            <person name="Geml J."/>
            <person name="Haridas S."/>
            <person name="Hughes K."/>
            <person name="Justo A."/>
            <person name="Karasinski D."/>
            <person name="Kautmanova I."/>
            <person name="Kiss B."/>
            <person name="Kocsube S."/>
            <person name="Kotiranta H."/>
            <person name="LaButti K.M."/>
            <person name="Lechner B.E."/>
            <person name="Liimatainen K."/>
            <person name="Lipzen A."/>
            <person name="Lukacs Z."/>
            <person name="Mihaltcheva S."/>
            <person name="Morgado L.N."/>
            <person name="Niskanen T."/>
            <person name="Noordeloos M.E."/>
            <person name="Ohm R.A."/>
            <person name="Ortiz-Santana B."/>
            <person name="Ovrebo C."/>
            <person name="Racz N."/>
            <person name="Riley R."/>
            <person name="Savchenko A."/>
            <person name="Shiryaev A."/>
            <person name="Soop K."/>
            <person name="Spirin V."/>
            <person name="Szebenyi C."/>
            <person name="Tomsovsky M."/>
            <person name="Tulloss R.E."/>
            <person name="Uehling J."/>
            <person name="Grigoriev I.V."/>
            <person name="Vagvolgyi C."/>
            <person name="Papp T."/>
            <person name="Martin F.M."/>
            <person name="Miettinen O."/>
            <person name="Hibbett D.S."/>
            <person name="Nagy L.G."/>
        </authorList>
    </citation>
    <scope>NUCLEOTIDE SEQUENCE [LARGE SCALE GENOMIC DNA]</scope>
    <source>
        <strain evidence="2 3">CBS 962.96</strain>
    </source>
</reference>
<proteinExistence type="predicted"/>
<dbReference type="EMBL" id="ML179377">
    <property type="protein sequence ID" value="THU89207.1"/>
    <property type="molecule type" value="Genomic_DNA"/>
</dbReference>
<dbReference type="Proteomes" id="UP000297245">
    <property type="component" value="Unassembled WGS sequence"/>
</dbReference>
<organism evidence="2 3">
    <name type="scientific">Dendrothele bispora (strain CBS 962.96)</name>
    <dbReference type="NCBI Taxonomy" id="1314807"/>
    <lineage>
        <taxon>Eukaryota</taxon>
        <taxon>Fungi</taxon>
        <taxon>Dikarya</taxon>
        <taxon>Basidiomycota</taxon>
        <taxon>Agaricomycotina</taxon>
        <taxon>Agaricomycetes</taxon>
        <taxon>Agaricomycetidae</taxon>
        <taxon>Agaricales</taxon>
        <taxon>Agaricales incertae sedis</taxon>
        <taxon>Dendrothele</taxon>
    </lineage>
</organism>
<keyword evidence="3" id="KW-1185">Reference proteome</keyword>
<accession>A0A4S8LJ94</accession>
<protein>
    <submittedName>
        <fullName evidence="2">Uncharacterized protein</fullName>
    </submittedName>
</protein>
<evidence type="ECO:0000313" key="2">
    <source>
        <dbReference type="EMBL" id="THU89207.1"/>
    </source>
</evidence>